<sequence>MFSHFHFLSSFLIFLLLISSKYNATTFSTAALQEHQHEEFSLGAILDYNSPAGKEEKVAIKMAMDDFFPPVSLHRSTLQLKKSRGEPVQAASSVKTLVNKHQAKVIVGLRTWQEAASVAEFANKTKVPVLSLANDIPSWATSHWPFLVSAARNQFAQMKAMAAMIRSWEWKKVKWILCGSPPIPLQIQLGYWTEGLGFSRSIDEGSKYSESMKILGQVLWPGAPSTVPNSLEVPKSAKGLNIGVPAGNSHKDFVNVEFVGDKANFSGFSIEVFKTLVKRYLADELPYDFVPLNGSYNSLVENIYEQKWDAVVRDTAIIAKRSRYAEFSQPYAEAGLEMVVYNKYRRAGGAWLFSKPFSAWMWATTGAILLYNGFVSWLIERKHNPEFTRGTKLNQVGYVISLAFTTLISLHREKLHSNLSRMAMTGAIVGCDADSFVGEHLENGKGFSPEQIRKIHSDDEYIQALSNGSIAAAFLEAPYVKVFLAKYCNTFSKGKITFSGGGFGFAFPRNSPYLPNISEALLQLSEEGGLKELEKSTISKYSCSAKGQNEKDLSLGIPSFLGLFLFTAGTSTIAIVLFIIRDVYQKNNGGSLCINEQPNINIANEMGQLLKSHVDEDSLAHSYQLYARDKENHAH</sequence>
<reference evidence="1 2" key="1">
    <citation type="journal article" date="2023" name="Science">
        <title>Complex scaffold remodeling in plant triterpene biosynthesis.</title>
        <authorList>
            <person name="De La Pena R."/>
            <person name="Hodgson H."/>
            <person name="Liu J.C."/>
            <person name="Stephenson M.J."/>
            <person name="Martin A.C."/>
            <person name="Owen C."/>
            <person name="Harkess A."/>
            <person name="Leebens-Mack J."/>
            <person name="Jimenez L.E."/>
            <person name="Osbourn A."/>
            <person name="Sattely E.S."/>
        </authorList>
    </citation>
    <scope>NUCLEOTIDE SEQUENCE [LARGE SCALE GENOMIC DNA]</scope>
    <source>
        <strain evidence="2">cv. JPN11</strain>
        <tissue evidence="1">Leaf</tissue>
    </source>
</reference>
<name>A0ACC1Z0Y1_MELAZ</name>
<protein>
    <submittedName>
        <fullName evidence="1">Glutamate receptor</fullName>
    </submittedName>
</protein>
<dbReference type="EMBL" id="CM051394">
    <property type="protein sequence ID" value="KAJ4729700.1"/>
    <property type="molecule type" value="Genomic_DNA"/>
</dbReference>
<keyword evidence="1" id="KW-0675">Receptor</keyword>
<proteinExistence type="predicted"/>
<keyword evidence="2" id="KW-1185">Reference proteome</keyword>
<gene>
    <name evidence="1" type="ORF">OWV82_002435</name>
</gene>
<evidence type="ECO:0000313" key="2">
    <source>
        <dbReference type="Proteomes" id="UP001164539"/>
    </source>
</evidence>
<comment type="caution">
    <text evidence="1">The sequence shown here is derived from an EMBL/GenBank/DDBJ whole genome shotgun (WGS) entry which is preliminary data.</text>
</comment>
<organism evidence="1 2">
    <name type="scientific">Melia azedarach</name>
    <name type="common">Chinaberry tree</name>
    <dbReference type="NCBI Taxonomy" id="155640"/>
    <lineage>
        <taxon>Eukaryota</taxon>
        <taxon>Viridiplantae</taxon>
        <taxon>Streptophyta</taxon>
        <taxon>Embryophyta</taxon>
        <taxon>Tracheophyta</taxon>
        <taxon>Spermatophyta</taxon>
        <taxon>Magnoliopsida</taxon>
        <taxon>eudicotyledons</taxon>
        <taxon>Gunneridae</taxon>
        <taxon>Pentapetalae</taxon>
        <taxon>rosids</taxon>
        <taxon>malvids</taxon>
        <taxon>Sapindales</taxon>
        <taxon>Meliaceae</taxon>
        <taxon>Melia</taxon>
    </lineage>
</organism>
<dbReference type="Proteomes" id="UP001164539">
    <property type="component" value="Chromosome 1"/>
</dbReference>
<accession>A0ACC1Z0Y1</accession>
<evidence type="ECO:0000313" key="1">
    <source>
        <dbReference type="EMBL" id="KAJ4729700.1"/>
    </source>
</evidence>